<evidence type="ECO:0000313" key="2">
    <source>
        <dbReference type="Proteomes" id="UP001141992"/>
    </source>
</evidence>
<dbReference type="Proteomes" id="UP001141992">
    <property type="component" value="Unassembled WGS sequence"/>
</dbReference>
<dbReference type="RefSeq" id="WP_161813383.1">
    <property type="nucleotide sequence ID" value="NZ_CYTI01000003.1"/>
</dbReference>
<comment type="caution">
    <text evidence="1">The sequence shown here is derived from an EMBL/GenBank/DDBJ whole genome shotgun (WGS) entry which is preliminary data.</text>
</comment>
<accession>A0A9X3KZC9</accession>
<organism evidence="1 2">
    <name type="scientific">Alcaligenes xylosoxydans xylosoxydans</name>
    <name type="common">Achromobacter xylosoxidans</name>
    <dbReference type="NCBI Taxonomy" id="85698"/>
    <lineage>
        <taxon>Bacteria</taxon>
        <taxon>Pseudomonadati</taxon>
        <taxon>Pseudomonadota</taxon>
        <taxon>Betaproteobacteria</taxon>
        <taxon>Burkholderiales</taxon>
        <taxon>Alcaligenaceae</taxon>
        <taxon>Achromobacter</taxon>
    </lineage>
</organism>
<proteinExistence type="predicted"/>
<reference evidence="1" key="1">
    <citation type="submission" date="2022-12" db="EMBL/GenBank/DDBJ databases">
        <authorList>
            <person name="Voronina O.L."/>
            <person name="Kunda M.S."/>
            <person name="Ryzhova N."/>
            <person name="Aksenova E.I."/>
        </authorList>
    </citation>
    <scope>NUCLEOTIDE SEQUENCE</scope>
    <source>
        <strain evidence="1">SCCH136:Ach223948</strain>
    </source>
</reference>
<sequence>MTYIGQVAGHNVINREAKFTVERGGVLLLLQPVFLKRVSAAMLRSGARTTDDE</sequence>
<dbReference type="AlphaFoldDB" id="A0A9X3KZC9"/>
<evidence type="ECO:0000313" key="1">
    <source>
        <dbReference type="EMBL" id="MCZ8403180.1"/>
    </source>
</evidence>
<gene>
    <name evidence="1" type="ORF">O9570_17135</name>
</gene>
<protein>
    <submittedName>
        <fullName evidence="1">Uncharacterized protein</fullName>
    </submittedName>
</protein>
<name>A0A9X3KZC9_ALCXX</name>
<dbReference type="EMBL" id="JAPZVI010000013">
    <property type="protein sequence ID" value="MCZ8403180.1"/>
    <property type="molecule type" value="Genomic_DNA"/>
</dbReference>